<dbReference type="EMBL" id="JBFNQN010000015">
    <property type="protein sequence ID" value="MEW9267039.1"/>
    <property type="molecule type" value="Genomic_DNA"/>
</dbReference>
<evidence type="ECO:0000313" key="2">
    <source>
        <dbReference type="EMBL" id="MEW9267039.1"/>
    </source>
</evidence>
<protein>
    <submittedName>
        <fullName evidence="2">Uncharacterized protein</fullName>
    </submittedName>
</protein>
<feature type="transmembrane region" description="Helical" evidence="1">
    <location>
        <begin position="54"/>
        <end position="72"/>
    </location>
</feature>
<keyword evidence="1" id="KW-0472">Membrane</keyword>
<reference evidence="2 3" key="1">
    <citation type="submission" date="2024-07" db="EMBL/GenBank/DDBJ databases">
        <authorList>
            <person name="Thanompreechachai J."/>
            <person name="Duangmal K."/>
        </authorList>
    </citation>
    <scope>NUCLEOTIDE SEQUENCE [LARGE SCALE GENOMIC DNA]</scope>
    <source>
        <strain evidence="2 3">KCTC 19886</strain>
    </source>
</reference>
<keyword evidence="3" id="KW-1185">Reference proteome</keyword>
<proteinExistence type="predicted"/>
<evidence type="ECO:0000256" key="1">
    <source>
        <dbReference type="SAM" id="Phobius"/>
    </source>
</evidence>
<name>A0ABV3PBM1_9ACTN</name>
<dbReference type="RefSeq" id="WP_367640217.1">
    <property type="nucleotide sequence ID" value="NZ_JBFNQN010000015.1"/>
</dbReference>
<organism evidence="2 3">
    <name type="scientific">Kineococcus endophyticus</name>
    <dbReference type="NCBI Taxonomy" id="1181883"/>
    <lineage>
        <taxon>Bacteria</taxon>
        <taxon>Bacillati</taxon>
        <taxon>Actinomycetota</taxon>
        <taxon>Actinomycetes</taxon>
        <taxon>Kineosporiales</taxon>
        <taxon>Kineosporiaceae</taxon>
        <taxon>Kineococcus</taxon>
    </lineage>
</organism>
<sequence length="78" mass="8040">MLRSPRSGALLLVVGVVLVVAGVAFHGVAAAHRPSGPDGGDTWTVVLNHAGLRAGAYGAVVAGAFLAVRGWNLRRRRD</sequence>
<evidence type="ECO:0000313" key="3">
    <source>
        <dbReference type="Proteomes" id="UP001555826"/>
    </source>
</evidence>
<keyword evidence="1" id="KW-1133">Transmembrane helix</keyword>
<comment type="caution">
    <text evidence="2">The sequence shown here is derived from an EMBL/GenBank/DDBJ whole genome shotgun (WGS) entry which is preliminary data.</text>
</comment>
<dbReference type="Proteomes" id="UP001555826">
    <property type="component" value="Unassembled WGS sequence"/>
</dbReference>
<accession>A0ABV3PBM1</accession>
<gene>
    <name evidence="2" type="ORF">AB1207_19995</name>
</gene>
<keyword evidence="1" id="KW-0812">Transmembrane</keyword>